<name>A0A061QNX5_9CHLO</name>
<evidence type="ECO:0000313" key="2">
    <source>
        <dbReference type="EMBL" id="JAC60125.1"/>
    </source>
</evidence>
<accession>A0A061QNX5</accession>
<protein>
    <submittedName>
        <fullName evidence="2">Uncharacterized protein</fullName>
    </submittedName>
</protein>
<feature type="region of interest" description="Disordered" evidence="1">
    <location>
        <begin position="1"/>
        <end position="32"/>
    </location>
</feature>
<gene>
    <name evidence="2" type="ORF">TSPGSL018_29723</name>
</gene>
<feature type="non-terminal residue" evidence="2">
    <location>
        <position position="1"/>
    </location>
</feature>
<organism evidence="2">
    <name type="scientific">Tetraselmis sp. GSL018</name>
    <dbReference type="NCBI Taxonomy" id="582737"/>
    <lineage>
        <taxon>Eukaryota</taxon>
        <taxon>Viridiplantae</taxon>
        <taxon>Chlorophyta</taxon>
        <taxon>core chlorophytes</taxon>
        <taxon>Chlorodendrophyceae</taxon>
        <taxon>Chlorodendrales</taxon>
        <taxon>Chlorodendraceae</taxon>
        <taxon>Tetraselmis</taxon>
    </lineage>
</organism>
<reference evidence="2" key="1">
    <citation type="submission" date="2014-05" db="EMBL/GenBank/DDBJ databases">
        <title>The transcriptome of the halophilic microalga Tetraselmis sp. GSL018 isolated from the Great Salt Lake, Utah.</title>
        <authorList>
            <person name="Jinkerson R.E."/>
            <person name="D'Adamo S."/>
            <person name="Posewitz M.C."/>
        </authorList>
    </citation>
    <scope>NUCLEOTIDE SEQUENCE</scope>
    <source>
        <strain evidence="2">GSL018</strain>
    </source>
</reference>
<sequence>PPPRAPAAPGKGAWGWDNGERDPSQRGWRPPGALLGTDVHSFGVPVGSMCRGLFLVLGL</sequence>
<evidence type="ECO:0000256" key="1">
    <source>
        <dbReference type="SAM" id="MobiDB-lite"/>
    </source>
</evidence>
<dbReference type="AlphaFoldDB" id="A0A061QNX5"/>
<proteinExistence type="predicted"/>
<dbReference type="EMBL" id="GBEZ01027152">
    <property type="protein sequence ID" value="JAC60125.1"/>
    <property type="molecule type" value="Transcribed_RNA"/>
</dbReference>